<keyword evidence="2" id="KW-0540">Nuclease</keyword>
<dbReference type="SUPFAM" id="SSF54211">
    <property type="entry name" value="Ribosomal protein S5 domain 2-like"/>
    <property type="match status" value="1"/>
</dbReference>
<evidence type="ECO:0000256" key="5">
    <source>
        <dbReference type="ARBA" id="ARBA00022884"/>
    </source>
</evidence>
<sequence>MLLPKRWAKRAVTRNTIRRQIYETARNSELMYRPDGAYVVRLHHGFSRQQFTSATSEALKQAIRQELLQLYAHCLRSLTLQRPHGVSAPAHVG</sequence>
<dbReference type="InterPro" id="IPR000100">
    <property type="entry name" value="RNase_P"/>
</dbReference>
<dbReference type="EC" id="3.1.26.5" evidence="6"/>
<dbReference type="GO" id="GO:0008033">
    <property type="term" value="P:tRNA processing"/>
    <property type="evidence" value="ECO:0007669"/>
    <property type="project" value="UniProtKB-KW"/>
</dbReference>
<dbReference type="InterPro" id="IPR020568">
    <property type="entry name" value="Ribosomal_Su5_D2-typ_SF"/>
</dbReference>
<evidence type="ECO:0000256" key="3">
    <source>
        <dbReference type="ARBA" id="ARBA00022759"/>
    </source>
</evidence>
<proteinExistence type="predicted"/>
<keyword evidence="3" id="KW-0255">Endonuclease</keyword>
<evidence type="ECO:0000256" key="4">
    <source>
        <dbReference type="ARBA" id="ARBA00022801"/>
    </source>
</evidence>
<protein>
    <submittedName>
        <fullName evidence="6">Ribonuclease P protein component</fullName>
        <ecNumber evidence="6">3.1.26.5</ecNumber>
    </submittedName>
</protein>
<keyword evidence="4 6" id="KW-0378">Hydrolase</keyword>
<dbReference type="GO" id="GO:0004526">
    <property type="term" value="F:ribonuclease P activity"/>
    <property type="evidence" value="ECO:0007669"/>
    <property type="project" value="UniProtKB-EC"/>
</dbReference>
<evidence type="ECO:0000256" key="1">
    <source>
        <dbReference type="ARBA" id="ARBA00022694"/>
    </source>
</evidence>
<keyword evidence="5" id="KW-0694">RNA-binding</keyword>
<dbReference type="AlphaFoldDB" id="L7VSI2"/>
<dbReference type="GO" id="GO:0000049">
    <property type="term" value="F:tRNA binding"/>
    <property type="evidence" value="ECO:0007669"/>
    <property type="project" value="InterPro"/>
</dbReference>
<dbReference type="Gene3D" id="3.30.230.10">
    <property type="match status" value="1"/>
</dbReference>
<dbReference type="Pfam" id="PF00825">
    <property type="entry name" value="Ribonuclease_P"/>
    <property type="match status" value="1"/>
</dbReference>
<evidence type="ECO:0000256" key="2">
    <source>
        <dbReference type="ARBA" id="ARBA00022722"/>
    </source>
</evidence>
<reference evidence="6" key="1">
    <citation type="submission" date="2012-09" db="EMBL/GenBank/DDBJ databases">
        <title>Metagenomic Characterization of a Microbial Community in Wastewater Detects High Levels of Antibiotic Resistance.</title>
        <authorList>
            <person name="Abrams M."/>
            <person name="Caldwell A."/>
            <person name="Vandaei E."/>
            <person name="Lee W."/>
            <person name="Perrott J."/>
            <person name="Khan S.Y."/>
            <person name="Ta J."/>
            <person name="Romero D."/>
            <person name="Nguyen V."/>
            <person name="Pourmand N."/>
            <person name="Ouverney C.C."/>
        </authorList>
    </citation>
    <scope>NUCLEOTIDE SEQUENCE</scope>
</reference>
<dbReference type="InterPro" id="IPR014721">
    <property type="entry name" value="Ribsml_uS5_D2-typ_fold_subgr"/>
</dbReference>
<accession>L7VSI2</accession>
<name>L7VSI2_9BACT</name>
<organism evidence="6">
    <name type="scientific">uncultured bacterium A1Q1_fos_500</name>
    <dbReference type="NCBI Taxonomy" id="1256579"/>
    <lineage>
        <taxon>Bacteria</taxon>
        <taxon>environmental samples</taxon>
    </lineage>
</organism>
<keyword evidence="1" id="KW-0819">tRNA processing</keyword>
<dbReference type="EMBL" id="JX649890">
    <property type="protein sequence ID" value="AGC72037.1"/>
    <property type="molecule type" value="Genomic_DNA"/>
</dbReference>
<evidence type="ECO:0000313" key="6">
    <source>
        <dbReference type="EMBL" id="AGC72037.1"/>
    </source>
</evidence>